<comment type="caution">
    <text evidence="3">The sequence shown here is derived from an EMBL/GenBank/DDBJ whole genome shotgun (WGS) entry which is preliminary data.</text>
</comment>
<feature type="compositionally biased region" description="Polar residues" evidence="1">
    <location>
        <begin position="373"/>
        <end position="388"/>
    </location>
</feature>
<proteinExistence type="predicted"/>
<dbReference type="PANTHER" id="PTHR43143">
    <property type="entry name" value="METALLOPHOSPHOESTERASE, CALCINEURIN SUPERFAMILY"/>
    <property type="match status" value="1"/>
</dbReference>
<dbReference type="GO" id="GO:0016787">
    <property type="term" value="F:hydrolase activity"/>
    <property type="evidence" value="ECO:0007669"/>
    <property type="project" value="InterPro"/>
</dbReference>
<organism evidence="3 4">
    <name type="scientific">Candidatus Geothrix skivensis</name>
    <dbReference type="NCBI Taxonomy" id="2954439"/>
    <lineage>
        <taxon>Bacteria</taxon>
        <taxon>Pseudomonadati</taxon>
        <taxon>Acidobacteriota</taxon>
        <taxon>Holophagae</taxon>
        <taxon>Holophagales</taxon>
        <taxon>Holophagaceae</taxon>
        <taxon>Geothrix</taxon>
    </lineage>
</organism>
<name>A0A9D7XHN6_9BACT</name>
<dbReference type="EMBL" id="JADKIO010000005">
    <property type="protein sequence ID" value="MBK9796277.1"/>
    <property type="molecule type" value="Genomic_DNA"/>
</dbReference>
<dbReference type="InterPro" id="IPR029052">
    <property type="entry name" value="Metallo-depent_PP-like"/>
</dbReference>
<reference evidence="3" key="1">
    <citation type="submission" date="2020-10" db="EMBL/GenBank/DDBJ databases">
        <title>Connecting structure to function with the recovery of over 1000 high-quality activated sludge metagenome-assembled genomes encoding full-length rRNA genes using long-read sequencing.</title>
        <authorList>
            <person name="Singleton C.M."/>
            <person name="Petriglieri F."/>
            <person name="Kristensen J.M."/>
            <person name="Kirkegaard R.H."/>
            <person name="Michaelsen T.Y."/>
            <person name="Andersen M.H."/>
            <person name="Karst S.M."/>
            <person name="Dueholm M.S."/>
            <person name="Nielsen P.H."/>
            <person name="Albertsen M."/>
        </authorList>
    </citation>
    <scope>NUCLEOTIDE SEQUENCE</scope>
    <source>
        <strain evidence="3">Skiv_18-Q3-R9-52_MAXAC.067</strain>
    </source>
</reference>
<feature type="region of interest" description="Disordered" evidence="1">
    <location>
        <begin position="364"/>
        <end position="388"/>
    </location>
</feature>
<dbReference type="InterPro" id="IPR051918">
    <property type="entry name" value="STPP_CPPED1"/>
</dbReference>
<dbReference type="SUPFAM" id="SSF56300">
    <property type="entry name" value="Metallo-dependent phosphatases"/>
    <property type="match status" value="1"/>
</dbReference>
<gene>
    <name evidence="3" type="ORF">IPP58_07240</name>
</gene>
<protein>
    <submittedName>
        <fullName evidence="3">Metallophosphoesterase</fullName>
    </submittedName>
</protein>
<evidence type="ECO:0000256" key="1">
    <source>
        <dbReference type="SAM" id="MobiDB-lite"/>
    </source>
</evidence>
<evidence type="ECO:0000313" key="3">
    <source>
        <dbReference type="EMBL" id="MBK9796277.1"/>
    </source>
</evidence>
<dbReference type="AlphaFoldDB" id="A0A9D7XHN6"/>
<accession>A0A9D7XHN6</accession>
<evidence type="ECO:0000259" key="2">
    <source>
        <dbReference type="Pfam" id="PF00149"/>
    </source>
</evidence>
<feature type="domain" description="Calcineurin-like phosphoesterase" evidence="2">
    <location>
        <begin position="124"/>
        <end position="303"/>
    </location>
</feature>
<dbReference type="PANTHER" id="PTHR43143:SF1">
    <property type="entry name" value="SERINE_THREONINE-PROTEIN PHOSPHATASE CPPED1"/>
    <property type="match status" value="1"/>
</dbReference>
<dbReference type="Gene3D" id="3.60.21.10">
    <property type="match status" value="1"/>
</dbReference>
<sequence>MKRWILPYVCAVLAILAVGLPLRTRLDAPRLGAPAIARPGVPFEVEFVTSLPFVPWRWAAEVVERQWGFRLEHGGQRILGHRSHGNRYWITLADATPVEGAYRRPTDGLEHWGEGTLPDRMLLVHAADFPSTGKEAMLERFVDEMAVVKPQAFLASGDLAYDSSETWYRFLLDQFRRLEAMGIPVIACPGNHERGGWARFLNHFGPRTTHRVDLGPFRILSLDSAHGRDRFTPSQFRWFREQLDTRSGRVPLVQLHHPVFPPGEAILGNGEKSGGPLFGFRDGLVKLCLERQVPVVLTGHWHQDAVFDSSGRFRDDTADFPGTKFVVTTALGDALRRVTRWPHRYHGYRLLSFERGQLVRYTQDLPGQPSPTPIASTPSGTWLRESQP</sequence>
<dbReference type="Proteomes" id="UP000886657">
    <property type="component" value="Unassembled WGS sequence"/>
</dbReference>
<evidence type="ECO:0000313" key="4">
    <source>
        <dbReference type="Proteomes" id="UP000886657"/>
    </source>
</evidence>
<dbReference type="InterPro" id="IPR004843">
    <property type="entry name" value="Calcineurin-like_PHP"/>
</dbReference>
<dbReference type="Pfam" id="PF00149">
    <property type="entry name" value="Metallophos"/>
    <property type="match status" value="1"/>
</dbReference>